<sequence length="78" mass="7908">MALLDAINAARPTVSKSMCGVRRVLSELSGADAADLRSALSNPVIESSAIAKGVAVALGARLAASSVARHRKGECSCQ</sequence>
<evidence type="ECO:0000313" key="1">
    <source>
        <dbReference type="EMBL" id="CAB4150444.1"/>
    </source>
</evidence>
<reference evidence="1" key="1">
    <citation type="submission" date="2020-04" db="EMBL/GenBank/DDBJ databases">
        <authorList>
            <person name="Chiriac C."/>
            <person name="Salcher M."/>
            <person name="Ghai R."/>
            <person name="Kavagutti S V."/>
        </authorList>
    </citation>
    <scope>NUCLEOTIDE SEQUENCE</scope>
</reference>
<gene>
    <name evidence="1" type="ORF">UFOVP570_39</name>
</gene>
<accession>A0A6J5MU69</accession>
<organism evidence="1">
    <name type="scientific">uncultured Caudovirales phage</name>
    <dbReference type="NCBI Taxonomy" id="2100421"/>
    <lineage>
        <taxon>Viruses</taxon>
        <taxon>Duplodnaviria</taxon>
        <taxon>Heunggongvirae</taxon>
        <taxon>Uroviricota</taxon>
        <taxon>Caudoviricetes</taxon>
        <taxon>Peduoviridae</taxon>
        <taxon>Maltschvirus</taxon>
        <taxon>Maltschvirus maltsch</taxon>
    </lineage>
</organism>
<protein>
    <submittedName>
        <fullName evidence="1">Uncharacterized protein</fullName>
    </submittedName>
</protein>
<dbReference type="EMBL" id="LR796541">
    <property type="protein sequence ID" value="CAB4150444.1"/>
    <property type="molecule type" value="Genomic_DNA"/>
</dbReference>
<name>A0A6J5MU69_9CAUD</name>
<proteinExistence type="predicted"/>